<dbReference type="InterPro" id="IPR000196">
    <property type="entry name" value="Ribosomal_eL19_dom"/>
</dbReference>
<keyword evidence="4" id="KW-0175">Coiled coil</keyword>
<evidence type="ECO:0000256" key="5">
    <source>
        <dbReference type="SAM" id="MobiDB-lite"/>
    </source>
</evidence>
<sequence>MRKLASIERMASRILKCGVNKLWFDPNEHEKILSAVSIQQVKDLIAEDLILKKDDKVNSRAHARKRAEAKNKGRHMGLGSRKGTKNARLPQKDIWIKTIRSMRATLKEMKNKGELTSEEYHMYRQQAKGNMFKLNKNTMVDHIAKKKQEALRLAELEKQAAALKVTQK</sequence>
<evidence type="ECO:0000259" key="6">
    <source>
        <dbReference type="SMART" id="SM01416"/>
    </source>
</evidence>
<dbReference type="Gene3D" id="1.10.1650.10">
    <property type="match status" value="1"/>
</dbReference>
<dbReference type="PANTHER" id="PTHR10722">
    <property type="entry name" value="60S RIBOSOMAL PROTEIN L19"/>
    <property type="match status" value="1"/>
</dbReference>
<dbReference type="FunFam" id="1.10.1650.10:FF:000001">
    <property type="entry name" value="Ribosomal protein L19"/>
    <property type="match status" value="1"/>
</dbReference>
<dbReference type="InterPro" id="IPR035970">
    <property type="entry name" value="60S_ribosomal_eL19_sf"/>
</dbReference>
<dbReference type="VEuPathDB" id="MicrosporidiaDB:EHP00_914"/>
<dbReference type="Proteomes" id="UP000192758">
    <property type="component" value="Unassembled WGS sequence"/>
</dbReference>
<proteinExistence type="inferred from homology"/>
<feature type="region of interest" description="Disordered" evidence="5">
    <location>
        <begin position="59"/>
        <end position="85"/>
    </location>
</feature>
<feature type="domain" description="Large ribosomal subunit protein eL19" evidence="6">
    <location>
        <begin position="3"/>
        <end position="147"/>
    </location>
</feature>
<dbReference type="GO" id="GO:0006412">
    <property type="term" value="P:translation"/>
    <property type="evidence" value="ECO:0007669"/>
    <property type="project" value="InterPro"/>
</dbReference>
<evidence type="ECO:0000313" key="7">
    <source>
        <dbReference type="EMBL" id="OQS54245.1"/>
    </source>
</evidence>
<dbReference type="Gene3D" id="1.10.1200.240">
    <property type="match status" value="1"/>
</dbReference>
<feature type="coiled-coil region" evidence="4">
    <location>
        <begin position="139"/>
        <end position="166"/>
    </location>
</feature>
<evidence type="ECO:0000256" key="3">
    <source>
        <dbReference type="ARBA" id="ARBA00023274"/>
    </source>
</evidence>
<keyword evidence="2" id="KW-0689">Ribosomal protein</keyword>
<dbReference type="GO" id="GO:0003723">
    <property type="term" value="F:RNA binding"/>
    <property type="evidence" value="ECO:0007669"/>
    <property type="project" value="InterPro"/>
</dbReference>
<dbReference type="SUPFAM" id="SSF48140">
    <property type="entry name" value="Ribosomal protein L19 (L19e)"/>
    <property type="match status" value="1"/>
</dbReference>
<name>A0A1W0E4R1_9MICR</name>
<evidence type="ECO:0000256" key="4">
    <source>
        <dbReference type="SAM" id="Coils"/>
    </source>
</evidence>
<comment type="similarity">
    <text evidence="1">Belongs to the eukaryotic ribosomal protein eL19 family.</text>
</comment>
<dbReference type="OrthoDB" id="5407653at2759"/>
<dbReference type="SMR" id="A0A1W0E4R1"/>
<dbReference type="GO" id="GO:0022625">
    <property type="term" value="C:cytosolic large ribosomal subunit"/>
    <property type="evidence" value="ECO:0007669"/>
    <property type="project" value="InterPro"/>
</dbReference>
<comment type="caution">
    <text evidence="7">The sequence shown here is derived from an EMBL/GenBank/DDBJ whole genome shotgun (WGS) entry which is preliminary data.</text>
</comment>
<dbReference type="EMBL" id="MNPJ01000021">
    <property type="protein sequence ID" value="OQS54245.1"/>
    <property type="molecule type" value="Genomic_DNA"/>
</dbReference>
<dbReference type="NCBIfam" id="NF006343">
    <property type="entry name" value="PRK08570.1"/>
    <property type="match status" value="1"/>
</dbReference>
<keyword evidence="8" id="KW-1185">Reference proteome</keyword>
<dbReference type="SMART" id="SM01416">
    <property type="entry name" value="Ribosomal_L19e"/>
    <property type="match status" value="1"/>
</dbReference>
<evidence type="ECO:0000256" key="2">
    <source>
        <dbReference type="ARBA" id="ARBA00022980"/>
    </source>
</evidence>
<dbReference type="Pfam" id="PF01280">
    <property type="entry name" value="Ribosomal_L19e"/>
    <property type="match status" value="1"/>
</dbReference>
<dbReference type="InterPro" id="IPR015972">
    <property type="entry name" value="Ribosomal_eL19_dom1"/>
</dbReference>
<reference evidence="7 8" key="1">
    <citation type="journal article" date="2017" name="Environ. Microbiol.">
        <title>Decay of the glycolytic pathway and adaptation to intranuclear parasitism within Enterocytozoonidae microsporidia.</title>
        <authorList>
            <person name="Wiredu Boakye D."/>
            <person name="Jaroenlak P."/>
            <person name="Prachumwat A."/>
            <person name="Williams T.A."/>
            <person name="Bateman K.S."/>
            <person name="Itsathitphaisarn O."/>
            <person name="Sritunyalucksana K."/>
            <person name="Paszkiewicz K.H."/>
            <person name="Moore K.A."/>
            <person name="Stentiford G.D."/>
            <person name="Williams B.A."/>
        </authorList>
    </citation>
    <scope>NUCLEOTIDE SEQUENCE [LARGE SCALE GENOMIC DNA]</scope>
    <source>
        <strain evidence="7 8">TH1</strain>
    </source>
</reference>
<dbReference type="Pfam" id="PF25476">
    <property type="entry name" value="Ribosomal_L19e_C"/>
    <property type="match status" value="1"/>
</dbReference>
<organism evidence="7 8">
    <name type="scientific">Ecytonucleospora hepatopenaei</name>
    <dbReference type="NCBI Taxonomy" id="646526"/>
    <lineage>
        <taxon>Eukaryota</taxon>
        <taxon>Fungi</taxon>
        <taxon>Fungi incertae sedis</taxon>
        <taxon>Microsporidia</taxon>
        <taxon>Enterocytozoonidae</taxon>
        <taxon>Ecytonucleospora</taxon>
    </lineage>
</organism>
<evidence type="ECO:0000313" key="8">
    <source>
        <dbReference type="Proteomes" id="UP000192758"/>
    </source>
</evidence>
<protein>
    <submittedName>
        <fullName evidence="7">RpL19</fullName>
    </submittedName>
</protein>
<dbReference type="AlphaFoldDB" id="A0A1W0E4R1"/>
<dbReference type="InterPro" id="IPR057259">
    <property type="entry name" value="Ribosomal_L19e"/>
</dbReference>
<dbReference type="STRING" id="646526.A0A1W0E4R1"/>
<dbReference type="GO" id="GO:0003735">
    <property type="term" value="F:structural constituent of ribosome"/>
    <property type="evidence" value="ECO:0007669"/>
    <property type="project" value="InterPro"/>
</dbReference>
<dbReference type="InterPro" id="IPR039547">
    <property type="entry name" value="Ribosomal_eL19"/>
</dbReference>
<evidence type="ECO:0000256" key="1">
    <source>
        <dbReference type="ARBA" id="ARBA00011082"/>
    </source>
</evidence>
<dbReference type="InterPro" id="IPR057260">
    <property type="entry name" value="Ribosomal_L19e_C"/>
</dbReference>
<accession>A0A1W0E4R1</accession>
<keyword evidence="3" id="KW-0687">Ribonucleoprotein</keyword>
<gene>
    <name evidence="7" type="primary">RpL19</name>
    <name evidence="7" type="ORF">EHP00_914</name>
</gene>